<sequence length="72" mass="8151">MSLPKTHTFNGLKYSIFIGDLDGNCDTDNKLWIVIERDLKERIGLETAIHEGLHACSWSKEEKIVGKVAHDI</sequence>
<proteinExistence type="predicted"/>
<reference evidence="1" key="1">
    <citation type="journal article" date="2015" name="Nature">
        <title>Complex archaea that bridge the gap between prokaryotes and eukaryotes.</title>
        <authorList>
            <person name="Spang A."/>
            <person name="Saw J.H."/>
            <person name="Jorgensen S.L."/>
            <person name="Zaremba-Niedzwiedzka K."/>
            <person name="Martijn J."/>
            <person name="Lind A.E."/>
            <person name="van Eijk R."/>
            <person name="Schleper C."/>
            <person name="Guy L."/>
            <person name="Ettema T.J."/>
        </authorList>
    </citation>
    <scope>NUCLEOTIDE SEQUENCE</scope>
</reference>
<comment type="caution">
    <text evidence="1">The sequence shown here is derived from an EMBL/GenBank/DDBJ whole genome shotgun (WGS) entry which is preliminary data.</text>
</comment>
<name>A0A0F9HLJ7_9ZZZZ</name>
<dbReference type="AlphaFoldDB" id="A0A0F9HLJ7"/>
<protein>
    <submittedName>
        <fullName evidence="1">Uncharacterized protein</fullName>
    </submittedName>
</protein>
<organism evidence="1">
    <name type="scientific">marine sediment metagenome</name>
    <dbReference type="NCBI Taxonomy" id="412755"/>
    <lineage>
        <taxon>unclassified sequences</taxon>
        <taxon>metagenomes</taxon>
        <taxon>ecological metagenomes</taxon>
    </lineage>
</organism>
<dbReference type="EMBL" id="LAZR01022226">
    <property type="protein sequence ID" value="KKL82615.1"/>
    <property type="molecule type" value="Genomic_DNA"/>
</dbReference>
<evidence type="ECO:0000313" key="1">
    <source>
        <dbReference type="EMBL" id="KKL82615.1"/>
    </source>
</evidence>
<accession>A0A0F9HLJ7</accession>
<feature type="non-terminal residue" evidence="1">
    <location>
        <position position="72"/>
    </location>
</feature>
<gene>
    <name evidence="1" type="ORF">LCGC14_1982970</name>
</gene>